<gene>
    <name evidence="1" type="ORF">MAR_023516</name>
</gene>
<keyword evidence="2" id="KW-1185">Reference proteome</keyword>
<evidence type="ECO:0000313" key="1">
    <source>
        <dbReference type="EMBL" id="WAQ99143.1"/>
    </source>
</evidence>
<organism evidence="1 2">
    <name type="scientific">Mya arenaria</name>
    <name type="common">Soft-shell clam</name>
    <dbReference type="NCBI Taxonomy" id="6604"/>
    <lineage>
        <taxon>Eukaryota</taxon>
        <taxon>Metazoa</taxon>
        <taxon>Spiralia</taxon>
        <taxon>Lophotrochozoa</taxon>
        <taxon>Mollusca</taxon>
        <taxon>Bivalvia</taxon>
        <taxon>Autobranchia</taxon>
        <taxon>Heteroconchia</taxon>
        <taxon>Euheterodonta</taxon>
        <taxon>Imparidentia</taxon>
        <taxon>Neoheterodontei</taxon>
        <taxon>Myida</taxon>
        <taxon>Myoidea</taxon>
        <taxon>Myidae</taxon>
        <taxon>Mya</taxon>
    </lineage>
</organism>
<proteinExistence type="predicted"/>
<sequence>MLPIMSLLGSGQFCSENSIKSRYNGCFQASKLDEGFINGIPTFFEIRHIYTLCRRNDSLSACLNKSMFNCSSLFYDVEAYTNTFRALCTNEN</sequence>
<dbReference type="EMBL" id="CP111014">
    <property type="protein sequence ID" value="WAQ99143.1"/>
    <property type="molecule type" value="Genomic_DNA"/>
</dbReference>
<evidence type="ECO:0000313" key="2">
    <source>
        <dbReference type="Proteomes" id="UP001164746"/>
    </source>
</evidence>
<protein>
    <submittedName>
        <fullName evidence="1">Uncharacterized protein</fullName>
    </submittedName>
</protein>
<name>A0ABY7DQH4_MYAAR</name>
<reference evidence="1" key="1">
    <citation type="submission" date="2022-11" db="EMBL/GenBank/DDBJ databases">
        <title>Centuries of genome instability and evolution in soft-shell clam transmissible cancer (bioRxiv).</title>
        <authorList>
            <person name="Hart S.F.M."/>
            <person name="Yonemitsu M.A."/>
            <person name="Giersch R.M."/>
            <person name="Beal B.F."/>
            <person name="Arriagada G."/>
            <person name="Davis B.W."/>
            <person name="Ostrander E.A."/>
            <person name="Goff S.P."/>
            <person name="Metzger M.J."/>
        </authorList>
    </citation>
    <scope>NUCLEOTIDE SEQUENCE</scope>
    <source>
        <strain evidence="1">MELC-2E11</strain>
        <tissue evidence="1">Siphon/mantle</tissue>
    </source>
</reference>
<dbReference type="Proteomes" id="UP001164746">
    <property type="component" value="Chromosome 3"/>
</dbReference>
<accession>A0ABY7DQH4</accession>
<feature type="non-terminal residue" evidence="1">
    <location>
        <position position="92"/>
    </location>
</feature>